<keyword evidence="3" id="KW-1185">Reference proteome</keyword>
<evidence type="ECO:0000313" key="3">
    <source>
        <dbReference type="Proteomes" id="UP001589738"/>
    </source>
</evidence>
<dbReference type="RefSeq" id="WP_160548336.1">
    <property type="nucleotide sequence ID" value="NZ_JBHLUU010000084.1"/>
</dbReference>
<protein>
    <recommendedName>
        <fullName evidence="4">SAF domain-containing protein</fullName>
    </recommendedName>
</protein>
<evidence type="ECO:0008006" key="4">
    <source>
        <dbReference type="Google" id="ProtNLM"/>
    </source>
</evidence>
<name>A0ABV6KSS4_9BACI</name>
<accession>A0ABV6KSS4</accession>
<dbReference type="EMBL" id="JBHLUU010000084">
    <property type="protein sequence ID" value="MFC0476042.1"/>
    <property type="molecule type" value="Genomic_DNA"/>
</dbReference>
<organism evidence="2 3">
    <name type="scientific">Robertmurraya beringensis</name>
    <dbReference type="NCBI Taxonomy" id="641660"/>
    <lineage>
        <taxon>Bacteria</taxon>
        <taxon>Bacillati</taxon>
        <taxon>Bacillota</taxon>
        <taxon>Bacilli</taxon>
        <taxon>Bacillales</taxon>
        <taxon>Bacillaceae</taxon>
        <taxon>Robertmurraya</taxon>
    </lineage>
</organism>
<gene>
    <name evidence="2" type="ORF">ACFFHF_12420</name>
</gene>
<dbReference type="Proteomes" id="UP001589738">
    <property type="component" value="Unassembled WGS sequence"/>
</dbReference>
<evidence type="ECO:0000313" key="2">
    <source>
        <dbReference type="EMBL" id="MFC0476042.1"/>
    </source>
</evidence>
<evidence type="ECO:0000256" key="1">
    <source>
        <dbReference type="SAM" id="MobiDB-lite"/>
    </source>
</evidence>
<feature type="compositionally biased region" description="Low complexity" evidence="1">
    <location>
        <begin position="158"/>
        <end position="179"/>
    </location>
</feature>
<reference evidence="2 3" key="1">
    <citation type="submission" date="2024-09" db="EMBL/GenBank/DDBJ databases">
        <authorList>
            <person name="Sun Q."/>
            <person name="Mori K."/>
        </authorList>
    </citation>
    <scope>NUCLEOTIDE SEQUENCE [LARGE SCALE GENOMIC DNA]</scope>
    <source>
        <strain evidence="2 3">CGMCC 1.9126</strain>
    </source>
</reference>
<feature type="region of interest" description="Disordered" evidence="1">
    <location>
        <begin position="151"/>
        <end position="190"/>
    </location>
</feature>
<proteinExistence type="predicted"/>
<sequence length="263" mass="29027">MKPAVKIGSGIFLSLATIGLIFTYDFYIKERIDSEEVVVVKPGEEIKKSERITKDKLIIERRAKDTLLKDVVFADDLKDIIGRDAKQDLIGNSMVSTKMIDYDLMVPDAAEGEAIRPITGDMIYAQPGSLRRKDIIDIYLVNPDGTASFMQSGPSVVTSETPATEEGTETSTEPSTETANHSTSTEGKQMLDTEPFLKNVRVAYVKDSGNKEVVAAEGGVKDDSRLNATSQISDIELILNEEDFTRLMTEVLSKGARLYITYQ</sequence>
<comment type="caution">
    <text evidence="2">The sequence shown here is derived from an EMBL/GenBank/DDBJ whole genome shotgun (WGS) entry which is preliminary data.</text>
</comment>